<evidence type="ECO:0000256" key="2">
    <source>
        <dbReference type="ARBA" id="ARBA00005240"/>
    </source>
</evidence>
<dbReference type="PANTHER" id="PTHR12604:SF2">
    <property type="entry name" value="X-RAY REPAIR CROSS-COMPLEMENTING PROTEIN 6"/>
    <property type="match status" value="1"/>
</dbReference>
<dbReference type="SMART" id="SM00513">
    <property type="entry name" value="SAP"/>
    <property type="match status" value="1"/>
</dbReference>
<dbReference type="GO" id="GO:0043564">
    <property type="term" value="C:Ku70:Ku80 complex"/>
    <property type="evidence" value="ECO:0007669"/>
    <property type="project" value="InterPro"/>
</dbReference>
<dbReference type="InterPro" id="IPR003034">
    <property type="entry name" value="SAP_dom"/>
</dbReference>
<reference evidence="15 16" key="1">
    <citation type="submission" date="2023-10" db="EMBL/GenBank/DDBJ databases">
        <authorList>
            <person name="Maclean D."/>
            <person name="Macfadyen A."/>
        </authorList>
    </citation>
    <scope>NUCLEOTIDE SEQUENCE [LARGE SCALE GENOMIC DNA]</scope>
</reference>
<feature type="domain" description="VWFA" evidence="13">
    <location>
        <begin position="28"/>
        <end position="201"/>
    </location>
</feature>
<dbReference type="AlphaFoldDB" id="A0AAV1I764"/>
<keyword evidence="11" id="KW-0539">Nucleus</keyword>
<keyword evidence="3" id="KW-0547">Nucleotide-binding</keyword>
<dbReference type="PROSITE" id="PS50234">
    <property type="entry name" value="VWFA"/>
    <property type="match status" value="1"/>
</dbReference>
<feature type="region of interest" description="Disordered" evidence="12">
    <location>
        <begin position="1"/>
        <end position="20"/>
    </location>
</feature>
<dbReference type="PROSITE" id="PS50800">
    <property type="entry name" value="SAP"/>
    <property type="match status" value="1"/>
</dbReference>
<dbReference type="SUPFAM" id="SSF68906">
    <property type="entry name" value="SAP domain"/>
    <property type="match status" value="1"/>
</dbReference>
<dbReference type="GO" id="GO:0005524">
    <property type="term" value="F:ATP binding"/>
    <property type="evidence" value="ECO:0007669"/>
    <property type="project" value="UniProtKB-KW"/>
</dbReference>
<evidence type="ECO:0000256" key="9">
    <source>
        <dbReference type="ARBA" id="ARBA00023172"/>
    </source>
</evidence>
<dbReference type="Pfam" id="PF02735">
    <property type="entry name" value="Ku"/>
    <property type="match status" value="1"/>
</dbReference>
<dbReference type="PIRSF" id="PIRSF003033">
    <property type="entry name" value="Ku70"/>
    <property type="match status" value="1"/>
</dbReference>
<evidence type="ECO:0000256" key="3">
    <source>
        <dbReference type="ARBA" id="ARBA00022741"/>
    </source>
</evidence>
<dbReference type="InterPro" id="IPR006165">
    <property type="entry name" value="Ku70"/>
</dbReference>
<evidence type="ECO:0000313" key="15">
    <source>
        <dbReference type="EMBL" id="CAK0782867.1"/>
    </source>
</evidence>
<dbReference type="SMART" id="SM00559">
    <property type="entry name" value="Ku78"/>
    <property type="match status" value="1"/>
</dbReference>
<protein>
    <submittedName>
        <fullName evidence="15">Uncharacterized protein</fullName>
    </submittedName>
</protein>
<dbReference type="Pfam" id="PF02037">
    <property type="entry name" value="SAP"/>
    <property type="match status" value="1"/>
</dbReference>
<dbReference type="GO" id="GO:0003684">
    <property type="term" value="F:damaged DNA binding"/>
    <property type="evidence" value="ECO:0007669"/>
    <property type="project" value="InterPro"/>
</dbReference>
<dbReference type="Gene3D" id="1.10.720.30">
    <property type="entry name" value="SAP domain"/>
    <property type="match status" value="1"/>
</dbReference>
<dbReference type="Gene3D" id="1.10.1600.10">
    <property type="match status" value="1"/>
</dbReference>
<feature type="domain" description="SAP" evidence="14">
    <location>
        <begin position="595"/>
        <end position="629"/>
    </location>
</feature>
<proteinExistence type="inferred from homology"/>
<dbReference type="GO" id="GO:0003690">
    <property type="term" value="F:double-stranded DNA binding"/>
    <property type="evidence" value="ECO:0007669"/>
    <property type="project" value="TreeGrafter"/>
</dbReference>
<dbReference type="PANTHER" id="PTHR12604">
    <property type="entry name" value="KU AUTOANTIGEN DNA HELICASE"/>
    <property type="match status" value="1"/>
</dbReference>
<evidence type="ECO:0000256" key="5">
    <source>
        <dbReference type="ARBA" id="ARBA00022801"/>
    </source>
</evidence>
<keyword evidence="7" id="KW-0067">ATP-binding</keyword>
<name>A0AAV1I764_9CHLO</name>
<dbReference type="Pfam" id="PF03730">
    <property type="entry name" value="Ku_C"/>
    <property type="match status" value="1"/>
</dbReference>
<sequence length="634" mass="70633">MADLEYNPDEVEGEEDGQEREWLPSRDNVVFLIDAQAAIFQCAGLTETAGFTEQDRWFDVAVKVAREFMKAHIISSDSDRIAVVFYGSRETENQNNFSNVYTLLDLDEPSARSIRDLDTIMGAGKEFEDRVGSAPENSPDHLRNGLWAASQLISAGSSRANKRVLIFTRDENPAGSGSQAESHRERIAARAQPLHEANVTVEVFPLTPPGETFGMAFWNHIIHAGDDEESGAQYEEGSDTMYRLQSLPGFTRHKAYRKRASGRARLSFPGGFQLAVSMYSLVQPATKGSPVFLNAVNNEPLKVESAFIDQDTGAVLTEIPKRIFPRFSDSRMYERLPPIVLTTEELRSIRITQDPGLALLGFKPRTCLKPWHTWRQSNFVYPDERSLPGSTTAFIALHDAMLGTDRVALCAYVRSRNTEPRLVALAAAQELRDEYGDQLSPPGMHMLHLCFADDIRTPEVDKNLVGTAFPEPSKEQVDRAEELVEKLTIQDGYVGMYENPLLQRHYQVLEALALAEPPPEVQDNLKPDHDWMLSAAKEELESFRDSVYGANHNEPGFGKKAAATGKKRAALEDDSGAKEALQEHDYAALAAAGTLGKLRVDDLKLYLKANGLKVAGRKDDLLQRVTEHLQSEEK</sequence>
<evidence type="ECO:0000256" key="12">
    <source>
        <dbReference type="SAM" id="MobiDB-lite"/>
    </source>
</evidence>
<comment type="caution">
    <text evidence="15">The sequence shown here is derived from an EMBL/GenBank/DDBJ whole genome shotgun (WGS) entry which is preliminary data.</text>
</comment>
<evidence type="ECO:0000259" key="14">
    <source>
        <dbReference type="PROSITE" id="PS50800"/>
    </source>
</evidence>
<keyword evidence="10" id="KW-0234">DNA repair</keyword>
<dbReference type="SUPFAM" id="SSF100939">
    <property type="entry name" value="SPOC domain-like"/>
    <property type="match status" value="1"/>
</dbReference>
<dbReference type="GO" id="GO:0000723">
    <property type="term" value="P:telomere maintenance"/>
    <property type="evidence" value="ECO:0007669"/>
    <property type="project" value="InterPro"/>
</dbReference>
<keyword evidence="6" id="KW-0347">Helicase</keyword>
<dbReference type="Proteomes" id="UP001314263">
    <property type="component" value="Unassembled WGS sequence"/>
</dbReference>
<dbReference type="InterPro" id="IPR036361">
    <property type="entry name" value="SAP_dom_sf"/>
</dbReference>
<dbReference type="InterPro" id="IPR005160">
    <property type="entry name" value="Ku_C"/>
</dbReference>
<gene>
    <name evidence="15" type="ORF">CVIRNUC_006062</name>
</gene>
<dbReference type="Gene3D" id="4.10.970.10">
    <property type="entry name" value="Ku70, bridge and pillars"/>
    <property type="match status" value="1"/>
</dbReference>
<dbReference type="InterPro" id="IPR047087">
    <property type="entry name" value="KU70_core_dom"/>
</dbReference>
<dbReference type="GO" id="GO:0006303">
    <property type="term" value="P:double-strand break repair via nonhomologous end joining"/>
    <property type="evidence" value="ECO:0007669"/>
    <property type="project" value="InterPro"/>
</dbReference>
<dbReference type="InterPro" id="IPR006164">
    <property type="entry name" value="DNA_bd_Ku70/Ku80"/>
</dbReference>
<dbReference type="GO" id="GO:0016787">
    <property type="term" value="F:hydrolase activity"/>
    <property type="evidence" value="ECO:0007669"/>
    <property type="project" value="UniProtKB-KW"/>
</dbReference>
<evidence type="ECO:0000259" key="13">
    <source>
        <dbReference type="PROSITE" id="PS50234"/>
    </source>
</evidence>
<dbReference type="SUPFAM" id="SSF53300">
    <property type="entry name" value="vWA-like"/>
    <property type="match status" value="1"/>
</dbReference>
<dbReference type="InterPro" id="IPR002035">
    <property type="entry name" value="VWF_A"/>
</dbReference>
<evidence type="ECO:0000256" key="6">
    <source>
        <dbReference type="ARBA" id="ARBA00022806"/>
    </source>
</evidence>
<keyword evidence="4" id="KW-0227">DNA damage</keyword>
<dbReference type="GO" id="GO:0003678">
    <property type="term" value="F:DNA helicase activity"/>
    <property type="evidence" value="ECO:0007669"/>
    <property type="project" value="InterPro"/>
</dbReference>
<evidence type="ECO:0000256" key="8">
    <source>
        <dbReference type="ARBA" id="ARBA00023125"/>
    </source>
</evidence>
<dbReference type="InterPro" id="IPR005161">
    <property type="entry name" value="Ku_N"/>
</dbReference>
<keyword evidence="8" id="KW-0238">DNA-binding</keyword>
<dbReference type="CDD" id="cd00788">
    <property type="entry name" value="KU70"/>
    <property type="match status" value="1"/>
</dbReference>
<dbReference type="InterPro" id="IPR027388">
    <property type="entry name" value="Ku70_bridge/pillars_dom_sf"/>
</dbReference>
<dbReference type="InterPro" id="IPR016194">
    <property type="entry name" value="SPOC-like_C_dom_sf"/>
</dbReference>
<dbReference type="NCBIfam" id="TIGR00578">
    <property type="entry name" value="ku70"/>
    <property type="match status" value="1"/>
</dbReference>
<dbReference type="FunFam" id="2.40.290.10:FF:000001">
    <property type="entry name" value="X-ray repair cross complementing 6"/>
    <property type="match status" value="1"/>
</dbReference>
<comment type="similarity">
    <text evidence="2">Belongs to the ku70 family.</text>
</comment>
<evidence type="ECO:0000256" key="7">
    <source>
        <dbReference type="ARBA" id="ARBA00022840"/>
    </source>
</evidence>
<evidence type="ECO:0000256" key="10">
    <source>
        <dbReference type="ARBA" id="ARBA00023204"/>
    </source>
</evidence>
<dbReference type="EMBL" id="CAUYUE010000007">
    <property type="protein sequence ID" value="CAK0782867.1"/>
    <property type="molecule type" value="Genomic_DNA"/>
</dbReference>
<dbReference type="GO" id="GO:0042162">
    <property type="term" value="F:telomeric DNA binding"/>
    <property type="evidence" value="ECO:0007669"/>
    <property type="project" value="InterPro"/>
</dbReference>
<dbReference type="Gene3D" id="2.40.290.10">
    <property type="match status" value="1"/>
</dbReference>
<keyword evidence="9" id="KW-0233">DNA recombination</keyword>
<organism evidence="15 16">
    <name type="scientific">Coccomyxa viridis</name>
    <dbReference type="NCBI Taxonomy" id="1274662"/>
    <lineage>
        <taxon>Eukaryota</taxon>
        <taxon>Viridiplantae</taxon>
        <taxon>Chlorophyta</taxon>
        <taxon>core chlorophytes</taxon>
        <taxon>Trebouxiophyceae</taxon>
        <taxon>Trebouxiophyceae incertae sedis</taxon>
        <taxon>Coccomyxaceae</taxon>
        <taxon>Coccomyxa</taxon>
    </lineage>
</organism>
<dbReference type="Pfam" id="PF03731">
    <property type="entry name" value="Ku_N"/>
    <property type="match status" value="1"/>
</dbReference>
<evidence type="ECO:0000313" key="16">
    <source>
        <dbReference type="Proteomes" id="UP001314263"/>
    </source>
</evidence>
<comment type="subcellular location">
    <subcellularLocation>
        <location evidence="1">Nucleus</location>
    </subcellularLocation>
</comment>
<keyword evidence="16" id="KW-1185">Reference proteome</keyword>
<accession>A0AAV1I764</accession>
<evidence type="ECO:0000256" key="4">
    <source>
        <dbReference type="ARBA" id="ARBA00022763"/>
    </source>
</evidence>
<feature type="compositionally biased region" description="Acidic residues" evidence="12">
    <location>
        <begin position="1"/>
        <end position="18"/>
    </location>
</feature>
<dbReference type="InterPro" id="IPR036465">
    <property type="entry name" value="vWFA_dom_sf"/>
</dbReference>
<dbReference type="Gene3D" id="3.40.50.410">
    <property type="entry name" value="von Willebrand factor, type A domain"/>
    <property type="match status" value="1"/>
</dbReference>
<keyword evidence="5" id="KW-0378">Hydrolase</keyword>
<evidence type="ECO:0000256" key="1">
    <source>
        <dbReference type="ARBA" id="ARBA00004123"/>
    </source>
</evidence>
<dbReference type="GO" id="GO:0006310">
    <property type="term" value="P:DNA recombination"/>
    <property type="evidence" value="ECO:0007669"/>
    <property type="project" value="UniProtKB-KW"/>
</dbReference>
<evidence type="ECO:0000256" key="11">
    <source>
        <dbReference type="ARBA" id="ARBA00023242"/>
    </source>
</evidence>